<dbReference type="InterPro" id="IPR007421">
    <property type="entry name" value="Schlafen_AlbA_2_dom"/>
</dbReference>
<sequence length="808" mass="90555">MAELPVKMDVHVPYQLLKNLMSLASMEEHSMLKLAGLTLVQEFLKNDQNGEVKLTFLQSGILDPLLLAFDKGMASHSDLVYLEVSLNCIFFLSGLPVSPVQPLICEQVIKRMIQLIDHKSCLYQYLPSLKLNLQKMCENKHLVGQVQEISMNADQWNIIHRAAKNQLQSVPYSPHTMCLCDLVDFGVCDKGLNIRQHLLSRNLAWANHSVVQMPKRGIEDGWRDILITHVVEGPVFWAQVGIETIQSAQKIQAILNVYWKNGALEHCGCQKGDTVVALQIIEGEFCPIRISVKDVNLTEVKGWALDYGQVLHVDLKQVFALPFEVHLDIYPPQVSLCCIDGVQEPPGSPSVVGTGLAVLCNLAKCSFPAGNLFHQLGGLEVCFSLLKTCPVVDLKVQTCQLLCNLSCNSAISNKCAENQFIPVMIECLQEGFEMKSSALQNELFLATLKTLSNLMHYNDANRSIFYQYEGVEAVTKCSMLYGRSHPVYKAATKCIKMYICKALERNLINDSTQKPRRSSAGKDGGSKVTKDTPLVISRVLHEKSETDRFIWKPKAIEKVMDESRFQEVESSDDELADPHVSLLDLKSKEQVETNISKRPARAVDVAEVYKSSQQREVFILDSTVSIQNNSTNELRPNKSVSTISVNTVGQHVCGMLNTGKGGNIYFGLSPTGKVVGIKLTREDRDEFRLGVDRMMLNRLKPCLLHSCFDVSYIPVVQKLTVHDQGDPDTEEIPDCFVAKITLTPAKGAMYTVPPEEECYYRFGARTTSLSIQELRHLIILEEEEEYREKIRQLTVELTALQQQVSNDS</sequence>
<dbReference type="PANTHER" id="PTHR12155">
    <property type="entry name" value="SCHLAFEN"/>
    <property type="match status" value="1"/>
</dbReference>
<dbReference type="RefSeq" id="XP_022320997.1">
    <property type="nucleotide sequence ID" value="XM_022465289.1"/>
</dbReference>
<dbReference type="PANTHER" id="PTHR12155:SF47">
    <property type="entry name" value="SCHLAFEN ALBA-2 DOMAIN-CONTAINING PROTEIN"/>
    <property type="match status" value="1"/>
</dbReference>
<accession>A0A8B8CYV1</accession>
<keyword evidence="2" id="KW-1185">Reference proteome</keyword>
<dbReference type="InterPro" id="IPR029684">
    <property type="entry name" value="Schlafen"/>
</dbReference>
<feature type="domain" description="Schlafen AlbA-2" evidence="1">
    <location>
        <begin position="642"/>
        <end position="768"/>
    </location>
</feature>
<reference evidence="3 4" key="1">
    <citation type="submission" date="2025-04" db="UniProtKB">
        <authorList>
            <consortium name="RefSeq"/>
        </authorList>
    </citation>
    <scope>IDENTIFICATION</scope>
    <source>
        <tissue evidence="3 4">Whole sample</tissue>
    </source>
</reference>
<dbReference type="Proteomes" id="UP000694844">
    <property type="component" value="Chromosome 3"/>
</dbReference>
<dbReference type="Pfam" id="PF04326">
    <property type="entry name" value="SLFN_AlbA_2"/>
    <property type="match status" value="1"/>
</dbReference>
<dbReference type="SUPFAM" id="SSF48371">
    <property type="entry name" value="ARM repeat"/>
    <property type="match status" value="1"/>
</dbReference>
<dbReference type="InterPro" id="IPR011989">
    <property type="entry name" value="ARM-like"/>
</dbReference>
<dbReference type="RefSeq" id="XP_022320998.1">
    <property type="nucleotide sequence ID" value="XM_022465290.1"/>
</dbReference>
<dbReference type="RefSeq" id="XP_022320999.1">
    <property type="nucleotide sequence ID" value="XM_022465291.1"/>
</dbReference>
<proteinExistence type="predicted"/>
<gene>
    <name evidence="3 4 5" type="primary">LOC111123143</name>
</gene>
<evidence type="ECO:0000313" key="4">
    <source>
        <dbReference type="RefSeq" id="XP_022320998.1"/>
    </source>
</evidence>
<evidence type="ECO:0000313" key="5">
    <source>
        <dbReference type="RefSeq" id="XP_022320999.1"/>
    </source>
</evidence>
<dbReference type="AlphaFoldDB" id="A0A8B8CYV1"/>
<evidence type="ECO:0000313" key="3">
    <source>
        <dbReference type="RefSeq" id="XP_022320997.1"/>
    </source>
</evidence>
<evidence type="ECO:0000259" key="1">
    <source>
        <dbReference type="Pfam" id="PF04326"/>
    </source>
</evidence>
<dbReference type="OrthoDB" id="10034606at2759"/>
<organism evidence="2 4">
    <name type="scientific">Crassostrea virginica</name>
    <name type="common">Eastern oyster</name>
    <dbReference type="NCBI Taxonomy" id="6565"/>
    <lineage>
        <taxon>Eukaryota</taxon>
        <taxon>Metazoa</taxon>
        <taxon>Spiralia</taxon>
        <taxon>Lophotrochozoa</taxon>
        <taxon>Mollusca</taxon>
        <taxon>Bivalvia</taxon>
        <taxon>Autobranchia</taxon>
        <taxon>Pteriomorphia</taxon>
        <taxon>Ostreida</taxon>
        <taxon>Ostreoidea</taxon>
        <taxon>Ostreidae</taxon>
        <taxon>Crassostrea</taxon>
    </lineage>
</organism>
<name>A0A8B8CYV1_CRAVI</name>
<evidence type="ECO:0000313" key="2">
    <source>
        <dbReference type="Proteomes" id="UP000694844"/>
    </source>
</evidence>
<dbReference type="Gene3D" id="1.25.10.10">
    <property type="entry name" value="Leucine-rich Repeat Variant"/>
    <property type="match status" value="1"/>
</dbReference>
<dbReference type="GeneID" id="111123143"/>
<protein>
    <submittedName>
        <fullName evidence="3 4">Uncharacterized protein LOC111123143</fullName>
    </submittedName>
</protein>
<dbReference type="KEGG" id="cvn:111123143"/>
<dbReference type="InterPro" id="IPR016024">
    <property type="entry name" value="ARM-type_fold"/>
</dbReference>